<evidence type="ECO:0000313" key="5">
    <source>
        <dbReference type="EMBL" id="MDA0162154.1"/>
    </source>
</evidence>
<evidence type="ECO:0000313" key="6">
    <source>
        <dbReference type="Proteomes" id="UP001149140"/>
    </source>
</evidence>
<dbReference type="Proteomes" id="UP001149140">
    <property type="component" value="Unassembled WGS sequence"/>
</dbReference>
<name>A0A9X3MT40_9ACTN</name>
<proteinExistence type="predicted"/>
<organism evidence="5 6">
    <name type="scientific">Solirubrobacter ginsenosidimutans</name>
    <dbReference type="NCBI Taxonomy" id="490573"/>
    <lineage>
        <taxon>Bacteria</taxon>
        <taxon>Bacillati</taxon>
        <taxon>Actinomycetota</taxon>
        <taxon>Thermoleophilia</taxon>
        <taxon>Solirubrobacterales</taxon>
        <taxon>Solirubrobacteraceae</taxon>
        <taxon>Solirubrobacter</taxon>
    </lineage>
</organism>
<feature type="domain" description="Methyltransferase" evidence="4">
    <location>
        <begin position="20"/>
        <end position="105"/>
    </location>
</feature>
<keyword evidence="6" id="KW-1185">Reference proteome</keyword>
<keyword evidence="1 5" id="KW-0489">Methyltransferase</keyword>
<dbReference type="PANTHER" id="PTHR43464">
    <property type="entry name" value="METHYLTRANSFERASE"/>
    <property type="match status" value="1"/>
</dbReference>
<evidence type="ECO:0000256" key="3">
    <source>
        <dbReference type="ARBA" id="ARBA00022691"/>
    </source>
</evidence>
<dbReference type="GO" id="GO:0032259">
    <property type="term" value="P:methylation"/>
    <property type="evidence" value="ECO:0007669"/>
    <property type="project" value="UniProtKB-KW"/>
</dbReference>
<dbReference type="AlphaFoldDB" id="A0A9X3MT40"/>
<reference evidence="5" key="1">
    <citation type="submission" date="2022-10" db="EMBL/GenBank/DDBJ databases">
        <title>The WGS of Solirubrobacter ginsenosidimutans DSM 21036.</title>
        <authorList>
            <person name="Jiang Z."/>
        </authorList>
    </citation>
    <scope>NUCLEOTIDE SEQUENCE</scope>
    <source>
        <strain evidence="5">DSM 21036</strain>
    </source>
</reference>
<dbReference type="Pfam" id="PF13649">
    <property type="entry name" value="Methyltransf_25"/>
    <property type="match status" value="1"/>
</dbReference>
<evidence type="ECO:0000256" key="2">
    <source>
        <dbReference type="ARBA" id="ARBA00022679"/>
    </source>
</evidence>
<dbReference type="EMBL" id="JAPDOD010000016">
    <property type="protein sequence ID" value="MDA0162154.1"/>
    <property type="molecule type" value="Genomic_DNA"/>
</dbReference>
<gene>
    <name evidence="5" type="ORF">OM076_17920</name>
</gene>
<dbReference type="Gene3D" id="3.40.50.150">
    <property type="entry name" value="Vaccinia Virus protein VP39"/>
    <property type="match status" value="1"/>
</dbReference>
<protein>
    <submittedName>
        <fullName evidence="5">Methyltransferase domain-containing protein</fullName>
    </submittedName>
</protein>
<keyword evidence="2" id="KW-0808">Transferase</keyword>
<dbReference type="InterPro" id="IPR029063">
    <property type="entry name" value="SAM-dependent_MTases_sf"/>
</dbReference>
<dbReference type="InterPro" id="IPR041698">
    <property type="entry name" value="Methyltransf_25"/>
</dbReference>
<dbReference type="PANTHER" id="PTHR43464:SF19">
    <property type="entry name" value="UBIQUINONE BIOSYNTHESIS O-METHYLTRANSFERASE, MITOCHONDRIAL"/>
    <property type="match status" value="1"/>
</dbReference>
<sequence>MLDADLEVITRLLPAPPATILDVPCGDGRLAHPLSAAGYEVTGIDISPENVEGQGPRFHQGDLRALPDLGRFDAVLSWGNSFGYTTPAETPATLDGFRRALKPGGRLILESLTVAEAFLTSPISEEASYTFGDITMAAVNRYNPAKSRLESDWTFTDADGHEERASGAHHVHTTGEVVRMLEDAGFTEIELKGADGRKSFALGDHRMIAIAS</sequence>
<keyword evidence="3" id="KW-0949">S-adenosyl-L-methionine</keyword>
<comment type="caution">
    <text evidence="5">The sequence shown here is derived from an EMBL/GenBank/DDBJ whole genome shotgun (WGS) entry which is preliminary data.</text>
</comment>
<accession>A0A9X3MT40</accession>
<evidence type="ECO:0000256" key="1">
    <source>
        <dbReference type="ARBA" id="ARBA00022603"/>
    </source>
</evidence>
<dbReference type="GO" id="GO:0008168">
    <property type="term" value="F:methyltransferase activity"/>
    <property type="evidence" value="ECO:0007669"/>
    <property type="project" value="UniProtKB-KW"/>
</dbReference>
<evidence type="ECO:0000259" key="4">
    <source>
        <dbReference type="Pfam" id="PF13649"/>
    </source>
</evidence>
<dbReference type="SUPFAM" id="SSF53335">
    <property type="entry name" value="S-adenosyl-L-methionine-dependent methyltransferases"/>
    <property type="match status" value="1"/>
</dbReference>
<dbReference type="CDD" id="cd02440">
    <property type="entry name" value="AdoMet_MTases"/>
    <property type="match status" value="1"/>
</dbReference>